<dbReference type="STRING" id="1458307.OSB_15690"/>
<reference evidence="3 4" key="1">
    <citation type="journal article" date="2015" name="Genome Announc.">
        <title>Closed Genome Sequence of Octadecabacter temperatus SB1, the First Mesophilic Species of the Genus Octadecabacter.</title>
        <authorList>
            <person name="Voget S."/>
            <person name="Billerbeck S."/>
            <person name="Simon M."/>
            <person name="Daniel R."/>
        </authorList>
    </citation>
    <scope>NUCLEOTIDE SEQUENCE [LARGE SCALE GENOMIC DNA]</scope>
    <source>
        <strain evidence="3 4">SB1</strain>
    </source>
</reference>
<dbReference type="PANTHER" id="PTHR11699">
    <property type="entry name" value="ALDEHYDE DEHYDROGENASE-RELATED"/>
    <property type="match status" value="1"/>
</dbReference>
<sequence length="498" mass="53136">MLDYTKADWTKRASGLTMRHQAFINGKFVDAASGETFQSINPATDAVLADVASCDLEDVNRAVASGRAAFEAGIWSRTDPAHRKAVLLKLADLIRENLEEFALLDSLDMGKLVTDAATIDAPGSAHFFQWYAEAIDKIYDEVAPTGPGDLAIVARVPLGVVGAVTPWNFPLDMATWKAAAALAAGNSVVLKPAEQSPLSALRLAELAVEAGVPDGVFNVVPGFGHTAGQALGLHMDVDCLAFTGSTLIGKKFMEYSGQSNLKQIWPETGGKSPNLVFADCENLDAAADMAAFGIFFNQGEVCSANSRLYVERSIKDEFVEKLVARAAGMQPGDPLDPASKMGAIVDRKQTEGVMKFVEAGKQTANLVAGGEQVHVDGKGCFVLPTIFDDVSHDDALARDEIFGPVLSVIPFDAEEDAIRMANDSVYGLAASVWTDNLSRALRVSDRLMAGTVSVNTVDALSAMTPFGGMKQSGFGRDLSLHSFDKYTALKTTWIKYAP</sequence>
<dbReference type="FunFam" id="3.40.309.10:FF:000012">
    <property type="entry name" value="Betaine aldehyde dehydrogenase"/>
    <property type="match status" value="1"/>
</dbReference>
<evidence type="ECO:0000256" key="1">
    <source>
        <dbReference type="ARBA" id="ARBA00009986"/>
    </source>
</evidence>
<dbReference type="PROSITE" id="PS00070">
    <property type="entry name" value="ALDEHYDE_DEHYDR_CYS"/>
    <property type="match status" value="1"/>
</dbReference>
<dbReference type="Gene3D" id="3.40.605.10">
    <property type="entry name" value="Aldehyde Dehydrogenase, Chain A, domain 1"/>
    <property type="match status" value="1"/>
</dbReference>
<name>A0A0K0Y572_9RHOB</name>
<dbReference type="SUPFAM" id="SSF53720">
    <property type="entry name" value="ALDH-like"/>
    <property type="match status" value="1"/>
</dbReference>
<dbReference type="InterPro" id="IPR015590">
    <property type="entry name" value="Aldehyde_DH_dom"/>
</dbReference>
<dbReference type="CDD" id="cd07112">
    <property type="entry name" value="ALDH_GABALDH-PuuC"/>
    <property type="match status" value="1"/>
</dbReference>
<dbReference type="EMBL" id="CP012160">
    <property type="protein sequence ID" value="AKS46119.1"/>
    <property type="molecule type" value="Genomic_DNA"/>
</dbReference>
<proteinExistence type="inferred from homology"/>
<dbReference type="Proteomes" id="UP000067444">
    <property type="component" value="Chromosome"/>
</dbReference>
<dbReference type="AlphaFoldDB" id="A0A0K0Y572"/>
<comment type="similarity">
    <text evidence="1">Belongs to the aldehyde dehydrogenase family.</text>
</comment>
<dbReference type="Pfam" id="PF00171">
    <property type="entry name" value="Aldedh"/>
    <property type="match status" value="1"/>
</dbReference>
<keyword evidence="4" id="KW-1185">Reference proteome</keyword>
<dbReference type="OrthoDB" id="9812625at2"/>
<dbReference type="InterPro" id="IPR016163">
    <property type="entry name" value="Ald_DH_C"/>
</dbReference>
<dbReference type="InterPro" id="IPR016162">
    <property type="entry name" value="Ald_DH_N"/>
</dbReference>
<dbReference type="InterPro" id="IPR016160">
    <property type="entry name" value="Ald_DH_CS_CYS"/>
</dbReference>
<protein>
    <submittedName>
        <fullName evidence="3">Aldehyde dehydrogenase PuuC</fullName>
        <ecNumber evidence="3">1.2.1.5</ecNumber>
    </submittedName>
</protein>
<dbReference type="RefSeq" id="WP_049834443.1">
    <property type="nucleotide sequence ID" value="NZ_CP012160.1"/>
</dbReference>
<dbReference type="Gene3D" id="3.40.309.10">
    <property type="entry name" value="Aldehyde Dehydrogenase, Chain A, domain 2"/>
    <property type="match status" value="1"/>
</dbReference>
<evidence type="ECO:0000313" key="3">
    <source>
        <dbReference type="EMBL" id="AKS46119.1"/>
    </source>
</evidence>
<gene>
    <name evidence="3" type="primary">puuC</name>
    <name evidence="3" type="ORF">OSB_15690</name>
</gene>
<dbReference type="FunFam" id="3.40.605.10:FF:000001">
    <property type="entry name" value="Aldehyde dehydrogenase 1"/>
    <property type="match status" value="1"/>
</dbReference>
<dbReference type="KEGG" id="otm:OSB_15690"/>
<keyword evidence="2 3" id="KW-0560">Oxidoreductase</keyword>
<dbReference type="EC" id="1.2.1.5" evidence="3"/>
<organism evidence="3 4">
    <name type="scientific">Octadecabacter temperatus</name>
    <dbReference type="NCBI Taxonomy" id="1458307"/>
    <lineage>
        <taxon>Bacteria</taxon>
        <taxon>Pseudomonadati</taxon>
        <taxon>Pseudomonadota</taxon>
        <taxon>Alphaproteobacteria</taxon>
        <taxon>Rhodobacterales</taxon>
        <taxon>Roseobacteraceae</taxon>
        <taxon>Octadecabacter</taxon>
    </lineage>
</organism>
<dbReference type="GO" id="GO:0004030">
    <property type="term" value="F:aldehyde dehydrogenase [NAD(P)+] activity"/>
    <property type="evidence" value="ECO:0007669"/>
    <property type="project" value="UniProtKB-EC"/>
</dbReference>
<accession>A0A0K0Y572</accession>
<evidence type="ECO:0000256" key="2">
    <source>
        <dbReference type="ARBA" id="ARBA00023002"/>
    </source>
</evidence>
<dbReference type="PATRIC" id="fig|1458307.3.peg.1584"/>
<dbReference type="InterPro" id="IPR016161">
    <property type="entry name" value="Ald_DH/histidinol_DH"/>
</dbReference>
<evidence type="ECO:0000313" key="4">
    <source>
        <dbReference type="Proteomes" id="UP000067444"/>
    </source>
</evidence>